<evidence type="ECO:0000313" key="1">
    <source>
        <dbReference type="EMBL" id="KAJ7984967.1"/>
    </source>
</evidence>
<keyword evidence="2" id="KW-1185">Reference proteome</keyword>
<protein>
    <submittedName>
        <fullName evidence="1">Uncharacterized protein</fullName>
    </submittedName>
</protein>
<accession>A0ACC2F0U6</accession>
<reference evidence="1" key="1">
    <citation type="submission" date="2021-05" db="EMBL/GenBank/DDBJ databases">
        <authorList>
            <person name="Pan Q."/>
            <person name="Jouanno E."/>
            <person name="Zahm M."/>
            <person name="Klopp C."/>
            <person name="Cabau C."/>
            <person name="Louis A."/>
            <person name="Berthelot C."/>
            <person name="Parey E."/>
            <person name="Roest Crollius H."/>
            <person name="Montfort J."/>
            <person name="Robinson-Rechavi M."/>
            <person name="Bouchez O."/>
            <person name="Lampietro C."/>
            <person name="Lopez Roques C."/>
            <person name="Donnadieu C."/>
            <person name="Postlethwait J."/>
            <person name="Bobe J."/>
            <person name="Dillon D."/>
            <person name="Chandos A."/>
            <person name="von Hippel F."/>
            <person name="Guiguen Y."/>
        </authorList>
    </citation>
    <scope>NUCLEOTIDE SEQUENCE</scope>
    <source>
        <strain evidence="1">YG-Jan2019</strain>
    </source>
</reference>
<comment type="caution">
    <text evidence="1">The sequence shown here is derived from an EMBL/GenBank/DDBJ whole genome shotgun (WGS) entry which is preliminary data.</text>
</comment>
<gene>
    <name evidence="1" type="ORF">DPEC_G00360230</name>
</gene>
<dbReference type="EMBL" id="CM055764">
    <property type="protein sequence ID" value="KAJ7984967.1"/>
    <property type="molecule type" value="Genomic_DNA"/>
</dbReference>
<evidence type="ECO:0000313" key="2">
    <source>
        <dbReference type="Proteomes" id="UP001157502"/>
    </source>
</evidence>
<proteinExistence type="predicted"/>
<sequence length="80" mass="9130">MGRYYGAASPITQCHGPPARLPAIITSPRKRLTVYEEIQECKCFTLSEECFPANEKWLRMMKMREIQGSPQQCRGLQGPL</sequence>
<organism evidence="1 2">
    <name type="scientific">Dallia pectoralis</name>
    <name type="common">Alaska blackfish</name>
    <dbReference type="NCBI Taxonomy" id="75939"/>
    <lineage>
        <taxon>Eukaryota</taxon>
        <taxon>Metazoa</taxon>
        <taxon>Chordata</taxon>
        <taxon>Craniata</taxon>
        <taxon>Vertebrata</taxon>
        <taxon>Euteleostomi</taxon>
        <taxon>Actinopterygii</taxon>
        <taxon>Neopterygii</taxon>
        <taxon>Teleostei</taxon>
        <taxon>Protacanthopterygii</taxon>
        <taxon>Esociformes</taxon>
        <taxon>Umbridae</taxon>
        <taxon>Dallia</taxon>
    </lineage>
</organism>
<name>A0ACC2F0U6_DALPE</name>
<dbReference type="Proteomes" id="UP001157502">
    <property type="component" value="Chromosome 37"/>
</dbReference>